<reference evidence="1" key="1">
    <citation type="journal article" date="2014" name="Int. J. Syst. Evol. Microbiol.">
        <title>Complete genome sequence of Corynebacterium casei LMG S-19264T (=DSM 44701T), isolated from a smear-ripened cheese.</title>
        <authorList>
            <consortium name="US DOE Joint Genome Institute (JGI-PGF)"/>
            <person name="Walter F."/>
            <person name="Albersmeier A."/>
            <person name="Kalinowski J."/>
            <person name="Ruckert C."/>
        </authorList>
    </citation>
    <scope>NUCLEOTIDE SEQUENCE</scope>
    <source>
        <strain evidence="1">JCM 13064</strain>
    </source>
</reference>
<proteinExistence type="predicted"/>
<comment type="caution">
    <text evidence="1">The sequence shown here is derived from an EMBL/GenBank/DDBJ whole genome shotgun (WGS) entry which is preliminary data.</text>
</comment>
<protein>
    <submittedName>
        <fullName evidence="1">Uncharacterized protein</fullName>
    </submittedName>
</protein>
<reference evidence="1" key="2">
    <citation type="submission" date="2020-09" db="EMBL/GenBank/DDBJ databases">
        <authorList>
            <person name="Sun Q."/>
            <person name="Ohkuma M."/>
        </authorList>
    </citation>
    <scope>NUCLEOTIDE SEQUENCE</scope>
    <source>
        <strain evidence="1">JCM 13064</strain>
    </source>
</reference>
<dbReference type="RefSeq" id="WP_229691131.1">
    <property type="nucleotide sequence ID" value="NZ_BMNT01000014.1"/>
</dbReference>
<name>A0A917R299_9ACTN</name>
<dbReference type="AlphaFoldDB" id="A0A917R299"/>
<evidence type="ECO:0000313" key="1">
    <source>
        <dbReference type="EMBL" id="GGK85397.1"/>
    </source>
</evidence>
<dbReference type="Proteomes" id="UP000645217">
    <property type="component" value="Unassembled WGS sequence"/>
</dbReference>
<evidence type="ECO:0000313" key="2">
    <source>
        <dbReference type="Proteomes" id="UP000645217"/>
    </source>
</evidence>
<keyword evidence="2" id="KW-1185">Reference proteome</keyword>
<accession>A0A917R299</accession>
<organism evidence="1 2">
    <name type="scientific">Sphaerisporangium melleum</name>
    <dbReference type="NCBI Taxonomy" id="321316"/>
    <lineage>
        <taxon>Bacteria</taxon>
        <taxon>Bacillati</taxon>
        <taxon>Actinomycetota</taxon>
        <taxon>Actinomycetes</taxon>
        <taxon>Streptosporangiales</taxon>
        <taxon>Streptosporangiaceae</taxon>
        <taxon>Sphaerisporangium</taxon>
    </lineage>
</organism>
<dbReference type="EMBL" id="BMNT01000014">
    <property type="protein sequence ID" value="GGK85397.1"/>
    <property type="molecule type" value="Genomic_DNA"/>
</dbReference>
<sequence>MKLQPRQQLLDVWEAAARVSFRDGQWVWGGRDGSNSLSDAEQLLCFTFPSTELSALRVDTPDETADDVLDALRTLGDSVEIPRLLLRVFREYLETYTGIDGAPIFAGGGYFRPAAGACPAAPPRGTPVR</sequence>
<gene>
    <name evidence="1" type="ORF">GCM10007964_29880</name>
</gene>